<proteinExistence type="predicted"/>
<accession>A0A0C4DVA5</accession>
<protein>
    <submittedName>
        <fullName evidence="1 2">Uncharacterized protein</fullName>
    </submittedName>
</protein>
<sequence>MREDSGRRGTRRRHSIRHLEGAVVGKNTVYTDSYMFERRLRSPITNTAVVADYKTKALRLGLRPSRNQLVDQVHSEIDCSKAKKIVGLGALPVAPPPAS</sequence>
<organism evidence="2 3">
    <name type="scientific">Magnaporthiopsis poae (strain ATCC 64411 / 73-15)</name>
    <name type="common">Kentucky bluegrass fungus</name>
    <name type="synonym">Magnaporthe poae</name>
    <dbReference type="NCBI Taxonomy" id="644358"/>
    <lineage>
        <taxon>Eukaryota</taxon>
        <taxon>Fungi</taxon>
        <taxon>Dikarya</taxon>
        <taxon>Ascomycota</taxon>
        <taxon>Pezizomycotina</taxon>
        <taxon>Sordariomycetes</taxon>
        <taxon>Sordariomycetidae</taxon>
        <taxon>Magnaporthales</taxon>
        <taxon>Magnaporthaceae</taxon>
        <taxon>Magnaporthiopsis</taxon>
    </lineage>
</organism>
<reference evidence="2" key="4">
    <citation type="journal article" date="2015" name="G3 (Bethesda)">
        <title>Genome sequences of three phytopathogenic species of the Magnaporthaceae family of fungi.</title>
        <authorList>
            <person name="Okagaki L.H."/>
            <person name="Nunes C.C."/>
            <person name="Sailsbery J."/>
            <person name="Clay B."/>
            <person name="Brown D."/>
            <person name="John T."/>
            <person name="Oh Y."/>
            <person name="Young N."/>
            <person name="Fitzgerald M."/>
            <person name="Haas B.J."/>
            <person name="Zeng Q."/>
            <person name="Young S."/>
            <person name="Adiconis X."/>
            <person name="Fan L."/>
            <person name="Levin J.Z."/>
            <person name="Mitchell T.K."/>
            <person name="Okubara P.A."/>
            <person name="Farman M.L."/>
            <person name="Kohn L.M."/>
            <person name="Birren B."/>
            <person name="Ma L.-J."/>
            <person name="Dean R.A."/>
        </authorList>
    </citation>
    <scope>NUCLEOTIDE SEQUENCE</scope>
    <source>
        <strain evidence="2">ATCC 64411 / 73-15</strain>
    </source>
</reference>
<dbReference type="EMBL" id="ADBL01000922">
    <property type="status" value="NOT_ANNOTATED_CDS"/>
    <property type="molecule type" value="Genomic_DNA"/>
</dbReference>
<dbReference type="EMBL" id="GL876968">
    <property type="protein sequence ID" value="KLU84873.1"/>
    <property type="molecule type" value="Genomic_DNA"/>
</dbReference>
<dbReference type="VEuPathDB" id="FungiDB:MAPG_03907"/>
<evidence type="ECO:0000313" key="1">
    <source>
        <dbReference type="EMBL" id="KLU84873.1"/>
    </source>
</evidence>
<evidence type="ECO:0000313" key="3">
    <source>
        <dbReference type="Proteomes" id="UP000011715"/>
    </source>
</evidence>
<reference evidence="1" key="2">
    <citation type="submission" date="2010-05" db="EMBL/GenBank/DDBJ databases">
        <title>The Genome Sequence of Magnaporthe poae strain ATCC 64411.</title>
        <authorList>
            <consortium name="The Broad Institute Genome Sequencing Platform"/>
            <consortium name="Broad Institute Genome Sequencing Center for Infectious Disease"/>
            <person name="Ma L.-J."/>
            <person name="Dead R."/>
            <person name="Young S."/>
            <person name="Zeng Q."/>
            <person name="Koehrsen M."/>
            <person name="Alvarado L."/>
            <person name="Berlin A."/>
            <person name="Chapman S.B."/>
            <person name="Chen Z."/>
            <person name="Freedman E."/>
            <person name="Gellesch M."/>
            <person name="Goldberg J."/>
            <person name="Griggs A."/>
            <person name="Gujja S."/>
            <person name="Heilman E.R."/>
            <person name="Heiman D."/>
            <person name="Hepburn T."/>
            <person name="Howarth C."/>
            <person name="Jen D."/>
            <person name="Larson L."/>
            <person name="Mehta T."/>
            <person name="Neiman D."/>
            <person name="Pearson M."/>
            <person name="Roberts A."/>
            <person name="Saif S."/>
            <person name="Shea T."/>
            <person name="Shenoy N."/>
            <person name="Sisk P."/>
            <person name="Stolte C."/>
            <person name="Sykes S."/>
            <person name="Walk T."/>
            <person name="White J."/>
            <person name="Yandava C."/>
            <person name="Haas B."/>
            <person name="Nusbaum C."/>
            <person name="Birren B."/>
        </authorList>
    </citation>
    <scope>NUCLEOTIDE SEQUENCE</scope>
    <source>
        <strain evidence="1">ATCC 64411</strain>
    </source>
</reference>
<dbReference type="EnsemblFungi" id="MAPG_03907T0">
    <property type="protein sequence ID" value="MAPG_03907T0"/>
    <property type="gene ID" value="MAPG_03907"/>
</dbReference>
<name>A0A0C4DVA5_MAGP6</name>
<reference evidence="2" key="5">
    <citation type="submission" date="2015-06" db="UniProtKB">
        <authorList>
            <consortium name="EnsemblFungi"/>
        </authorList>
    </citation>
    <scope>IDENTIFICATION</scope>
    <source>
        <strain evidence="2">ATCC 64411</strain>
    </source>
</reference>
<reference evidence="1" key="3">
    <citation type="submission" date="2011-03" db="EMBL/GenBank/DDBJ databases">
        <title>Annotation of Magnaporthe poae ATCC 64411.</title>
        <authorList>
            <person name="Ma L.-J."/>
            <person name="Dead R."/>
            <person name="Young S.K."/>
            <person name="Zeng Q."/>
            <person name="Gargeya S."/>
            <person name="Fitzgerald M."/>
            <person name="Haas B."/>
            <person name="Abouelleil A."/>
            <person name="Alvarado L."/>
            <person name="Arachchi H.M."/>
            <person name="Berlin A."/>
            <person name="Brown A."/>
            <person name="Chapman S.B."/>
            <person name="Chen Z."/>
            <person name="Dunbar C."/>
            <person name="Freedman E."/>
            <person name="Gearin G."/>
            <person name="Gellesch M."/>
            <person name="Goldberg J."/>
            <person name="Griggs A."/>
            <person name="Gujja S."/>
            <person name="Heiman D."/>
            <person name="Howarth C."/>
            <person name="Larson L."/>
            <person name="Lui A."/>
            <person name="MacDonald P.J.P."/>
            <person name="Mehta T."/>
            <person name="Montmayeur A."/>
            <person name="Murphy C."/>
            <person name="Neiman D."/>
            <person name="Pearson M."/>
            <person name="Priest M."/>
            <person name="Roberts A."/>
            <person name="Saif S."/>
            <person name="Shea T."/>
            <person name="Shenoy N."/>
            <person name="Sisk P."/>
            <person name="Stolte C."/>
            <person name="Sykes S."/>
            <person name="Yandava C."/>
            <person name="Wortman J."/>
            <person name="Nusbaum C."/>
            <person name="Birren B."/>
        </authorList>
    </citation>
    <scope>NUCLEOTIDE SEQUENCE</scope>
    <source>
        <strain evidence="1">ATCC 64411</strain>
    </source>
</reference>
<dbReference type="Proteomes" id="UP000011715">
    <property type="component" value="Unassembled WGS sequence"/>
</dbReference>
<reference evidence="3" key="1">
    <citation type="submission" date="2010-05" db="EMBL/GenBank/DDBJ databases">
        <title>The genome sequence of Magnaporthe poae strain ATCC 64411.</title>
        <authorList>
            <person name="Ma L.-J."/>
            <person name="Dead R."/>
            <person name="Young S."/>
            <person name="Zeng Q."/>
            <person name="Koehrsen M."/>
            <person name="Alvarado L."/>
            <person name="Berlin A."/>
            <person name="Chapman S.B."/>
            <person name="Chen Z."/>
            <person name="Freedman E."/>
            <person name="Gellesch M."/>
            <person name="Goldberg J."/>
            <person name="Griggs A."/>
            <person name="Gujja S."/>
            <person name="Heilman E.R."/>
            <person name="Heiman D."/>
            <person name="Hepburn T."/>
            <person name="Howarth C."/>
            <person name="Jen D."/>
            <person name="Larson L."/>
            <person name="Mehta T."/>
            <person name="Neiman D."/>
            <person name="Pearson M."/>
            <person name="Roberts A."/>
            <person name="Saif S."/>
            <person name="Shea T."/>
            <person name="Shenoy N."/>
            <person name="Sisk P."/>
            <person name="Stolte C."/>
            <person name="Sykes S."/>
            <person name="Walk T."/>
            <person name="White J."/>
            <person name="Yandava C."/>
            <person name="Haas B."/>
            <person name="Nusbaum C."/>
            <person name="Birren B."/>
        </authorList>
    </citation>
    <scope>NUCLEOTIDE SEQUENCE [LARGE SCALE GENOMIC DNA]</scope>
    <source>
        <strain evidence="3">ATCC 64411 / 73-15</strain>
    </source>
</reference>
<dbReference type="AlphaFoldDB" id="A0A0C4DVA5"/>
<evidence type="ECO:0000313" key="2">
    <source>
        <dbReference type="EnsemblFungi" id="MAPG_03907T0"/>
    </source>
</evidence>
<gene>
    <name evidence="1" type="ORF">MAPG_03907</name>
</gene>
<keyword evidence="3" id="KW-1185">Reference proteome</keyword>